<keyword evidence="6" id="KW-1133">Transmembrane helix</keyword>
<dbReference type="GO" id="GO:0016779">
    <property type="term" value="F:nucleotidyltransferase activity"/>
    <property type="evidence" value="ECO:0007669"/>
    <property type="project" value="InterPro"/>
</dbReference>
<name>A0A835M0L7_9MAGN</name>
<dbReference type="InterPro" id="IPR052191">
    <property type="entry name" value="tRNA_ntf/polyA_polymerase_I"/>
</dbReference>
<evidence type="ECO:0000256" key="5">
    <source>
        <dbReference type="SAM" id="MobiDB-lite"/>
    </source>
</evidence>
<evidence type="ECO:0000256" key="6">
    <source>
        <dbReference type="SAM" id="Phobius"/>
    </source>
</evidence>
<evidence type="ECO:0000313" key="9">
    <source>
        <dbReference type="EMBL" id="KAF9609909.1"/>
    </source>
</evidence>
<dbReference type="EMBL" id="JADFTS010000004">
    <property type="protein sequence ID" value="KAF9609909.1"/>
    <property type="molecule type" value="Genomic_DNA"/>
</dbReference>
<evidence type="ECO:0000259" key="8">
    <source>
        <dbReference type="Pfam" id="PF12627"/>
    </source>
</evidence>
<dbReference type="Pfam" id="PF12627">
    <property type="entry name" value="PolyA_pol_RNAbd"/>
    <property type="match status" value="1"/>
</dbReference>
<dbReference type="OrthoDB" id="445712at2759"/>
<feature type="region of interest" description="Disordered" evidence="5">
    <location>
        <begin position="786"/>
        <end position="837"/>
    </location>
</feature>
<dbReference type="SUPFAM" id="SSF81301">
    <property type="entry name" value="Nucleotidyltransferase"/>
    <property type="match status" value="1"/>
</dbReference>
<keyword evidence="6" id="KW-0472">Membrane</keyword>
<reference evidence="9 10" key="1">
    <citation type="submission" date="2020-10" db="EMBL/GenBank/DDBJ databases">
        <title>The Coptis chinensis genome and diversification of protoberbering-type alkaloids.</title>
        <authorList>
            <person name="Wang B."/>
            <person name="Shu S."/>
            <person name="Song C."/>
            <person name="Liu Y."/>
        </authorList>
    </citation>
    <scope>NUCLEOTIDE SEQUENCE [LARGE SCALE GENOMIC DNA]</scope>
    <source>
        <strain evidence="9">HL-2020</strain>
        <tissue evidence="9">Leaf</tissue>
    </source>
</reference>
<feature type="compositionally biased region" description="Basic and acidic residues" evidence="5">
    <location>
        <begin position="821"/>
        <end position="834"/>
    </location>
</feature>
<feature type="compositionally biased region" description="Low complexity" evidence="5">
    <location>
        <begin position="731"/>
        <end position="742"/>
    </location>
</feature>
<dbReference type="GO" id="GO:0003723">
    <property type="term" value="F:RNA binding"/>
    <property type="evidence" value="ECO:0007669"/>
    <property type="project" value="UniProtKB-KW"/>
</dbReference>
<evidence type="ECO:0000256" key="3">
    <source>
        <dbReference type="ARBA" id="ARBA00022741"/>
    </source>
</evidence>
<feature type="region of interest" description="Disordered" evidence="5">
    <location>
        <begin position="628"/>
        <end position="648"/>
    </location>
</feature>
<dbReference type="InterPro" id="IPR043519">
    <property type="entry name" value="NT_sf"/>
</dbReference>
<sequence length="944" mass="107923">MAIFLGRDSIVDDYVDKRKWRVVDSRIARVDRKKVSPESHTILHILRMKGNVLVIPQFSGYAGFKAYLVGGCVRDLLLDRIPKDFDVVTNANLKQIKKQFHRSQIVGKRFPICHVFIKGSRIEVSRELQSAIILPYQVSSFDTVDTVADGKGTVFPSQRPTGCNKEDFVRWKDCLRRDFTINSLFYDPSANKIYDYANGMRDLKLCKVQTVIPARVSFKEDCARILRGVRIAARLGLSFSKETAAAIQDLYMSILDMDKARVMLEMDYMLSYGSAKSSLSLLKRFKILDIVLPFHAAYLSAEAHDQTAQGSPMLFKLFASMDKLFASNRPSIPTVWVGVLAFHLALVNNPQDALVVWALSSIFYHGNWKEAVEFAREKSKTHVDFSPEISQSCSNKSDKALAEDVKQFASQVISSIDALTEPQSLFLSMERYPLYPCFGSGGLTSDLILILLLLAASAAAAVVLFVFISKHMGRTVAELFEVLLDDVDESQNRSCFEIDYELLKQGNHGEIRFVLGKVIMDTLGSVSIHDQLQELQHLPLSHSDKQQKVIGEEMRKITSRLNRRKVFENEKEHSPGYNNNCQVGKEEKQRSQKSNIGIISVSHLEHKRKVGSEETSCLMISHLEQRQVDGNKKDHLQNSNSNKRKEVFEREKDGSIKLDIDTISSSHVEQSTEVVKKDNSFLISSHPVQERDMAETDCPQNSNTRKLLKVFERCQMYSWKQKQHVVKENKNNQSESNQEPQPVVRRQMHRSKQKQQVVKENKHHQSESNREPQAVVGCQMHISNQKQQVVKENKHHRSESNPEPQPVVGRQMHRSKQKQQVVKESKHHQSESNREPQAVVGCQMHISNQKQQVFKEKSSESNQEPQRVVRRQMHRSKQKQQVVKENKNHQSESNREPQAVVGCQMHISNQKQQVVKENKHHRSESNPEPQAVVSIYRKLSSLFV</sequence>
<feature type="transmembrane region" description="Helical" evidence="6">
    <location>
        <begin position="447"/>
        <end position="468"/>
    </location>
</feature>
<feature type="compositionally biased region" description="Polar residues" evidence="5">
    <location>
        <begin position="906"/>
        <end position="915"/>
    </location>
</feature>
<dbReference type="Gene3D" id="1.10.3090.10">
    <property type="entry name" value="cca-adding enzyme, domain 2"/>
    <property type="match status" value="1"/>
</dbReference>
<comment type="similarity">
    <text evidence="1 4">Belongs to the tRNA nucleotidyltransferase/poly(A) polymerase family.</text>
</comment>
<keyword evidence="3" id="KW-0547">Nucleotide-binding</keyword>
<feature type="region of interest" description="Disordered" evidence="5">
    <location>
        <begin position="723"/>
        <end position="773"/>
    </location>
</feature>
<dbReference type="CDD" id="cd05398">
    <property type="entry name" value="NT_ClassII-CCAase"/>
    <property type="match status" value="1"/>
</dbReference>
<evidence type="ECO:0000256" key="2">
    <source>
        <dbReference type="ARBA" id="ARBA00022679"/>
    </source>
</evidence>
<dbReference type="Pfam" id="PF01743">
    <property type="entry name" value="PolyA_pol"/>
    <property type="match status" value="1"/>
</dbReference>
<proteinExistence type="inferred from homology"/>
<dbReference type="GO" id="GO:0000166">
    <property type="term" value="F:nucleotide binding"/>
    <property type="evidence" value="ECO:0007669"/>
    <property type="project" value="UniProtKB-KW"/>
</dbReference>
<feature type="compositionally biased region" description="Basic and acidic residues" evidence="5">
    <location>
        <begin position="882"/>
        <end position="895"/>
    </location>
</feature>
<dbReference type="InterPro" id="IPR032828">
    <property type="entry name" value="PolyA_RNA-bd"/>
</dbReference>
<dbReference type="Gene3D" id="3.30.460.10">
    <property type="entry name" value="Beta Polymerase, domain 2"/>
    <property type="match status" value="1"/>
</dbReference>
<evidence type="ECO:0000256" key="4">
    <source>
        <dbReference type="RuleBase" id="RU003953"/>
    </source>
</evidence>
<dbReference type="PANTHER" id="PTHR43051">
    <property type="entry name" value="POLYNUCLEOTIDE ADENYLYLTRANSFERASE FAMILY PROTEIN"/>
    <property type="match status" value="1"/>
</dbReference>
<dbReference type="PANTHER" id="PTHR43051:SF1">
    <property type="entry name" value="POLYNUCLEOTIDE ADENYLYLTRANSFERASE FAMILY PROTEIN"/>
    <property type="match status" value="1"/>
</dbReference>
<dbReference type="Proteomes" id="UP000631114">
    <property type="component" value="Unassembled WGS sequence"/>
</dbReference>
<keyword evidence="6" id="KW-0812">Transmembrane</keyword>
<keyword evidence="10" id="KW-1185">Reference proteome</keyword>
<dbReference type="AlphaFoldDB" id="A0A835M0L7"/>
<comment type="caution">
    <text evidence="9">The sequence shown here is derived from an EMBL/GenBank/DDBJ whole genome shotgun (WGS) entry which is preliminary data.</text>
</comment>
<feature type="compositionally biased region" description="Basic residues" evidence="5">
    <location>
        <begin position="868"/>
        <end position="878"/>
    </location>
</feature>
<gene>
    <name evidence="9" type="ORF">IFM89_019002</name>
</gene>
<dbReference type="InterPro" id="IPR002646">
    <property type="entry name" value="PolA_pol_head_dom"/>
</dbReference>
<feature type="region of interest" description="Disordered" evidence="5">
    <location>
        <begin position="850"/>
        <end position="930"/>
    </location>
</feature>
<accession>A0A835M0L7</accession>
<keyword evidence="2 4" id="KW-0808">Transferase</keyword>
<organism evidence="9 10">
    <name type="scientific">Coptis chinensis</name>
    <dbReference type="NCBI Taxonomy" id="261450"/>
    <lineage>
        <taxon>Eukaryota</taxon>
        <taxon>Viridiplantae</taxon>
        <taxon>Streptophyta</taxon>
        <taxon>Embryophyta</taxon>
        <taxon>Tracheophyta</taxon>
        <taxon>Spermatophyta</taxon>
        <taxon>Magnoliopsida</taxon>
        <taxon>Ranunculales</taxon>
        <taxon>Ranunculaceae</taxon>
        <taxon>Coptidoideae</taxon>
        <taxon>Coptis</taxon>
    </lineage>
</organism>
<feature type="compositionally biased region" description="Basic and acidic residues" evidence="5">
    <location>
        <begin position="757"/>
        <end position="770"/>
    </location>
</feature>
<evidence type="ECO:0000256" key="1">
    <source>
        <dbReference type="ARBA" id="ARBA00007265"/>
    </source>
</evidence>
<feature type="region of interest" description="Disordered" evidence="5">
    <location>
        <begin position="569"/>
        <end position="594"/>
    </location>
</feature>
<keyword evidence="4" id="KW-0694">RNA-binding</keyword>
<evidence type="ECO:0008006" key="11">
    <source>
        <dbReference type="Google" id="ProtNLM"/>
    </source>
</evidence>
<feature type="domain" description="tRNA nucleotidyltransferase/poly(A) polymerase RNA and SrmB- binding" evidence="8">
    <location>
        <begin position="236"/>
        <end position="298"/>
    </location>
</feature>
<protein>
    <recommendedName>
        <fullName evidence="11">Poly(A) polymerase</fullName>
    </recommendedName>
</protein>
<feature type="domain" description="Poly A polymerase head" evidence="7">
    <location>
        <begin position="66"/>
        <end position="205"/>
    </location>
</feature>
<evidence type="ECO:0000313" key="10">
    <source>
        <dbReference type="Proteomes" id="UP000631114"/>
    </source>
</evidence>
<evidence type="ECO:0000259" key="7">
    <source>
        <dbReference type="Pfam" id="PF01743"/>
    </source>
</evidence>
<dbReference type="GO" id="GO:0001680">
    <property type="term" value="P:tRNA 3'-terminal CCA addition"/>
    <property type="evidence" value="ECO:0007669"/>
    <property type="project" value="UniProtKB-ARBA"/>
</dbReference>
<dbReference type="SUPFAM" id="SSF81891">
    <property type="entry name" value="Poly A polymerase C-terminal region-like"/>
    <property type="match status" value="1"/>
</dbReference>